<gene>
    <name evidence="1" type="ORF">TanjilG_13092</name>
</gene>
<evidence type="ECO:0000313" key="1">
    <source>
        <dbReference type="EMBL" id="OIV96160.1"/>
    </source>
</evidence>
<organism evidence="1 2">
    <name type="scientific">Lupinus angustifolius</name>
    <name type="common">Narrow-leaved blue lupine</name>
    <dbReference type="NCBI Taxonomy" id="3871"/>
    <lineage>
        <taxon>Eukaryota</taxon>
        <taxon>Viridiplantae</taxon>
        <taxon>Streptophyta</taxon>
        <taxon>Embryophyta</taxon>
        <taxon>Tracheophyta</taxon>
        <taxon>Spermatophyta</taxon>
        <taxon>Magnoliopsida</taxon>
        <taxon>eudicotyledons</taxon>
        <taxon>Gunneridae</taxon>
        <taxon>Pentapetalae</taxon>
        <taxon>rosids</taxon>
        <taxon>fabids</taxon>
        <taxon>Fabales</taxon>
        <taxon>Fabaceae</taxon>
        <taxon>Papilionoideae</taxon>
        <taxon>50 kb inversion clade</taxon>
        <taxon>genistoids sensu lato</taxon>
        <taxon>core genistoids</taxon>
        <taxon>Genisteae</taxon>
        <taxon>Lupinus</taxon>
    </lineage>
</organism>
<dbReference type="FunFam" id="3.30.530.20:FF:000064">
    <property type="entry name" value="Lachrymatory-factor synthase"/>
    <property type="match status" value="1"/>
</dbReference>
<dbReference type="InterPro" id="IPR023393">
    <property type="entry name" value="START-like_dom_sf"/>
</dbReference>
<dbReference type="Pfam" id="PF10604">
    <property type="entry name" value="Polyketide_cyc2"/>
    <property type="match status" value="1"/>
</dbReference>
<dbReference type="AlphaFoldDB" id="A0A1J7H1E7"/>
<dbReference type="EMBL" id="CM007376">
    <property type="protein sequence ID" value="OIV96160.1"/>
    <property type="molecule type" value="Genomic_DNA"/>
</dbReference>
<accession>A0A1J7H1E7</accession>
<keyword evidence="2" id="KW-1185">Reference proteome</keyword>
<dbReference type="Gramene" id="OIV96160">
    <property type="protein sequence ID" value="OIV96160"/>
    <property type="gene ID" value="TanjilG_13092"/>
</dbReference>
<dbReference type="CDD" id="cd07821">
    <property type="entry name" value="PYR_PYL_RCAR_like"/>
    <property type="match status" value="1"/>
</dbReference>
<dbReference type="OMA" id="GGCRIAW"/>
<protein>
    <recommendedName>
        <fullName evidence="3">Bet v I/Major latex protein domain-containing protein</fullName>
    </recommendedName>
</protein>
<sequence length="167" mass="18792">MGEESKAKWEGKFIVELAENSAEQVWPYIEDFCNIHKLIPLNICYKLEGMQGQPGLIRYCANTIKGDDADTETTIMNWAKEKLLSIDHVQRCLSYEIGENNMGFKSYVATMKVVAFNEDAEVGGCKIEWGFVSDPVEGWILQDLNSFIHSNLQVMAKNIEAACSEAT</sequence>
<reference evidence="1 2" key="1">
    <citation type="journal article" date="2017" name="Plant Biotechnol. J.">
        <title>A comprehensive draft genome sequence for lupin (Lupinus angustifolius), an emerging health food: insights into plant-microbe interactions and legume evolution.</title>
        <authorList>
            <person name="Hane J.K."/>
            <person name="Ming Y."/>
            <person name="Kamphuis L.G."/>
            <person name="Nelson M.N."/>
            <person name="Garg G."/>
            <person name="Atkins C.A."/>
            <person name="Bayer P.E."/>
            <person name="Bravo A."/>
            <person name="Bringans S."/>
            <person name="Cannon S."/>
            <person name="Edwards D."/>
            <person name="Foley R."/>
            <person name="Gao L.L."/>
            <person name="Harrison M.J."/>
            <person name="Huang W."/>
            <person name="Hurgobin B."/>
            <person name="Li S."/>
            <person name="Liu C.W."/>
            <person name="McGrath A."/>
            <person name="Morahan G."/>
            <person name="Murray J."/>
            <person name="Weller J."/>
            <person name="Jian J."/>
            <person name="Singh K.B."/>
        </authorList>
    </citation>
    <scope>NUCLEOTIDE SEQUENCE [LARGE SCALE GENOMIC DNA]</scope>
    <source>
        <strain evidence="2">cv. Tanjil</strain>
        <tissue evidence="1">Whole plant</tissue>
    </source>
</reference>
<proteinExistence type="predicted"/>
<dbReference type="STRING" id="3871.A0A1J7H1E7"/>
<dbReference type="PANTHER" id="PTHR33789">
    <property type="entry name" value="LACHRYMATORY-FACTOR SYNTHASE"/>
    <property type="match status" value="1"/>
</dbReference>
<evidence type="ECO:0000313" key="2">
    <source>
        <dbReference type="Proteomes" id="UP000188354"/>
    </source>
</evidence>
<dbReference type="Proteomes" id="UP000188354">
    <property type="component" value="Chromosome LG16"/>
</dbReference>
<dbReference type="PANTHER" id="PTHR33789:SF11">
    <property type="entry name" value="OS05G0202300 PROTEIN"/>
    <property type="match status" value="1"/>
</dbReference>
<evidence type="ECO:0008006" key="3">
    <source>
        <dbReference type="Google" id="ProtNLM"/>
    </source>
</evidence>
<dbReference type="SUPFAM" id="SSF55961">
    <property type="entry name" value="Bet v1-like"/>
    <property type="match status" value="1"/>
</dbReference>
<name>A0A1J7H1E7_LUPAN</name>
<dbReference type="InterPro" id="IPR053249">
    <property type="entry name" value="LFS"/>
</dbReference>
<dbReference type="Gene3D" id="3.30.530.20">
    <property type="match status" value="1"/>
</dbReference>
<dbReference type="InterPro" id="IPR019587">
    <property type="entry name" value="Polyketide_cyclase/dehydratase"/>
</dbReference>
<dbReference type="GO" id="GO:0004864">
    <property type="term" value="F:protein phosphatase inhibitor activity"/>
    <property type="evidence" value="ECO:0007669"/>
    <property type="project" value="UniProtKB-ARBA"/>
</dbReference>